<dbReference type="EMBL" id="CP021056">
    <property type="protein sequence ID" value="QXE23982.1"/>
    <property type="molecule type" value="Genomic_DNA"/>
</dbReference>
<accession>A0A975Y596</accession>
<sequence length="79" mass="9081">MVGCQYQQSRFKGVEEGRNFLLLIFDVELICFDIGNCEILLQIFSGGFLKHTIYCMCSLKSSLKNHQISYFCGQGQFKI</sequence>
<dbReference type="AlphaFoldDB" id="A0A975Y596"/>
<evidence type="ECO:0000313" key="2">
    <source>
        <dbReference type="Proteomes" id="UP000683511"/>
    </source>
</evidence>
<reference evidence="1" key="1">
    <citation type="submission" date="2017-04" db="EMBL/GenBank/DDBJ databases">
        <title>Genome deletions in a multicellular cyanobacterial endosymbiont for morphological adaptation in marine diatoms.</title>
        <authorList>
            <person name="Wang Y."/>
            <person name="Gao H."/>
            <person name="Li R."/>
            <person name="Xu X."/>
        </authorList>
    </citation>
    <scope>NUCLEOTIDE SEQUENCE</scope>
    <source>
        <strain evidence="1">FACHB 800</strain>
    </source>
</reference>
<protein>
    <submittedName>
        <fullName evidence="1">Uncharacterized protein</fullName>
    </submittedName>
</protein>
<dbReference type="KEGG" id="rsin:B6N60_02684"/>
<dbReference type="Proteomes" id="UP000683511">
    <property type="component" value="Chromosome"/>
</dbReference>
<organism evidence="1 2">
    <name type="scientific">Richelia sinica FACHB-800</name>
    <dbReference type="NCBI Taxonomy" id="1357546"/>
    <lineage>
        <taxon>Bacteria</taxon>
        <taxon>Bacillati</taxon>
        <taxon>Cyanobacteriota</taxon>
        <taxon>Cyanophyceae</taxon>
        <taxon>Nostocales</taxon>
        <taxon>Nostocaceae</taxon>
        <taxon>Richelia</taxon>
    </lineage>
</organism>
<name>A0A975Y596_9NOST</name>
<gene>
    <name evidence="1" type="ORF">B6N60_02684</name>
</gene>
<evidence type="ECO:0000313" key="1">
    <source>
        <dbReference type="EMBL" id="QXE23982.1"/>
    </source>
</evidence>
<proteinExistence type="predicted"/>
<keyword evidence="2" id="KW-1185">Reference proteome</keyword>